<reference evidence="10 11" key="1">
    <citation type="submission" date="2017-12" db="EMBL/GenBank/DDBJ databases">
        <title>Genome Sequence of a Multidrug-Resistant Candida haemulonii Isolate from a Patient with Chronic Leg Ulcers in Israel.</title>
        <authorList>
            <person name="Chow N.A."/>
            <person name="Gade L."/>
            <person name="Batra D."/>
            <person name="Rowe L.A."/>
            <person name="Ben-Ami R."/>
            <person name="Loparev V.N."/>
            <person name="Litvintseva A.P."/>
        </authorList>
    </citation>
    <scope>NUCLEOTIDE SEQUENCE [LARGE SCALE GENOMIC DNA]</scope>
    <source>
        <strain evidence="10 11">B11899</strain>
    </source>
</reference>
<gene>
    <name evidence="10" type="ORF">CXQ85_000097</name>
</gene>
<feature type="compositionally biased region" description="Basic and acidic residues" evidence="8">
    <location>
        <begin position="80"/>
        <end position="95"/>
    </location>
</feature>
<proteinExistence type="predicted"/>
<accession>A0A2V1ATP4</accession>
<dbReference type="Proteomes" id="UP000244309">
    <property type="component" value="Unassembled WGS sequence"/>
</dbReference>
<comment type="caution">
    <text evidence="10">The sequence shown here is derived from an EMBL/GenBank/DDBJ whole genome shotgun (WGS) entry which is preliminary data.</text>
</comment>
<dbReference type="GeneID" id="37005430"/>
<evidence type="ECO:0000313" key="11">
    <source>
        <dbReference type="Proteomes" id="UP000244309"/>
    </source>
</evidence>
<dbReference type="STRING" id="45357.A0A2V1ATP4"/>
<dbReference type="InterPro" id="IPR036236">
    <property type="entry name" value="Znf_C2H2_sf"/>
</dbReference>
<evidence type="ECO:0000256" key="2">
    <source>
        <dbReference type="ARBA" id="ARBA00022723"/>
    </source>
</evidence>
<protein>
    <recommendedName>
        <fullName evidence="9">Matrin-type domain-containing protein</fullName>
    </recommendedName>
</protein>
<feature type="compositionally biased region" description="Pro residues" evidence="8">
    <location>
        <begin position="97"/>
        <end position="111"/>
    </location>
</feature>
<name>A0A2V1ATP4_9ASCO</name>
<keyword evidence="11" id="KW-1185">Reference proteome</keyword>
<evidence type="ECO:0000256" key="5">
    <source>
        <dbReference type="ARBA" id="ARBA00022884"/>
    </source>
</evidence>
<keyword evidence="7" id="KW-0687">Ribonucleoprotein</keyword>
<dbReference type="SUPFAM" id="SSF57667">
    <property type="entry name" value="beta-beta-alpha zinc fingers"/>
    <property type="match status" value="1"/>
</dbReference>
<evidence type="ECO:0000256" key="7">
    <source>
        <dbReference type="ARBA" id="ARBA00023274"/>
    </source>
</evidence>
<dbReference type="Pfam" id="PF06220">
    <property type="entry name" value="zf-U1"/>
    <property type="match status" value="1"/>
</dbReference>
<dbReference type="InterPro" id="IPR000690">
    <property type="entry name" value="Matrin/U1-C_Znf_C2H2"/>
</dbReference>
<dbReference type="InterPro" id="IPR003604">
    <property type="entry name" value="Matrin/U1-like-C_Znf_C2H2"/>
</dbReference>
<comment type="subcellular location">
    <subcellularLocation>
        <location evidence="1">Nucleus</location>
    </subcellularLocation>
</comment>
<evidence type="ECO:0000259" key="9">
    <source>
        <dbReference type="PROSITE" id="PS50171"/>
    </source>
</evidence>
<dbReference type="InterPro" id="IPR013085">
    <property type="entry name" value="U1-CZ_Znf_C2H2"/>
</dbReference>
<feature type="region of interest" description="Disordered" evidence="8">
    <location>
        <begin position="80"/>
        <end position="111"/>
    </location>
</feature>
<dbReference type="EMBL" id="PKFO01000005">
    <property type="protein sequence ID" value="PVH21132.1"/>
    <property type="molecule type" value="Genomic_DNA"/>
</dbReference>
<evidence type="ECO:0000256" key="4">
    <source>
        <dbReference type="ARBA" id="ARBA00022833"/>
    </source>
</evidence>
<dbReference type="PROSITE" id="PS50171">
    <property type="entry name" value="ZF_MATRIN"/>
    <property type="match status" value="1"/>
</dbReference>
<dbReference type="GO" id="GO:0000395">
    <property type="term" value="P:mRNA 5'-splice site recognition"/>
    <property type="evidence" value="ECO:0007669"/>
    <property type="project" value="InterPro"/>
</dbReference>
<dbReference type="GO" id="GO:0005685">
    <property type="term" value="C:U1 snRNP"/>
    <property type="evidence" value="ECO:0007669"/>
    <property type="project" value="InterPro"/>
</dbReference>
<evidence type="ECO:0000256" key="1">
    <source>
        <dbReference type="ARBA" id="ARBA00004123"/>
    </source>
</evidence>
<evidence type="ECO:0000256" key="6">
    <source>
        <dbReference type="ARBA" id="ARBA00023242"/>
    </source>
</evidence>
<dbReference type="InterPro" id="IPR017340">
    <property type="entry name" value="U1_snRNP-C"/>
</dbReference>
<dbReference type="GO" id="GO:0008270">
    <property type="term" value="F:zinc ion binding"/>
    <property type="evidence" value="ECO:0007669"/>
    <property type="project" value="UniProtKB-KW"/>
</dbReference>
<dbReference type="Gene3D" id="3.30.160.60">
    <property type="entry name" value="Classic Zinc Finger"/>
    <property type="match status" value="1"/>
</dbReference>
<keyword evidence="5" id="KW-0694">RNA-binding</keyword>
<feature type="domain" description="Matrin-type" evidence="9">
    <location>
        <begin position="4"/>
        <end position="36"/>
    </location>
</feature>
<dbReference type="PANTHER" id="PTHR31148:SF1">
    <property type="entry name" value="U1 SMALL NUCLEAR RIBONUCLEOPROTEIN C"/>
    <property type="match status" value="1"/>
</dbReference>
<keyword evidence="4" id="KW-0862">Zinc</keyword>
<keyword evidence="3" id="KW-0863">Zinc-finger</keyword>
<dbReference type="RefSeq" id="XP_025342072.1">
    <property type="nucleotide sequence ID" value="XM_025483857.1"/>
</dbReference>
<organism evidence="10 11">
    <name type="scientific">Candidozyma haemuli</name>
    <dbReference type="NCBI Taxonomy" id="45357"/>
    <lineage>
        <taxon>Eukaryota</taxon>
        <taxon>Fungi</taxon>
        <taxon>Dikarya</taxon>
        <taxon>Ascomycota</taxon>
        <taxon>Saccharomycotina</taxon>
        <taxon>Pichiomycetes</taxon>
        <taxon>Metschnikowiaceae</taxon>
        <taxon>Candidozyma</taxon>
    </lineage>
</organism>
<dbReference type="OrthoDB" id="76567at2759"/>
<dbReference type="VEuPathDB" id="FungiDB:CXQ85_000097"/>
<evidence type="ECO:0000256" key="8">
    <source>
        <dbReference type="SAM" id="MobiDB-lite"/>
    </source>
</evidence>
<evidence type="ECO:0000256" key="3">
    <source>
        <dbReference type="ARBA" id="ARBA00022771"/>
    </source>
</evidence>
<evidence type="ECO:0000313" key="10">
    <source>
        <dbReference type="EMBL" id="PVH21132.1"/>
    </source>
</evidence>
<dbReference type="GO" id="GO:0030627">
    <property type="term" value="F:pre-mRNA 5'-splice site binding"/>
    <property type="evidence" value="ECO:0007669"/>
    <property type="project" value="InterPro"/>
</dbReference>
<keyword evidence="2" id="KW-0479">Metal-binding</keyword>
<dbReference type="SMART" id="SM00451">
    <property type="entry name" value="ZnF_U1"/>
    <property type="match status" value="1"/>
</dbReference>
<dbReference type="AlphaFoldDB" id="A0A2V1ATP4"/>
<dbReference type="PANTHER" id="PTHR31148">
    <property type="entry name" value="U1 SMALL NUCLEAR RIBONUCLEOPROTEIN C"/>
    <property type="match status" value="1"/>
</dbReference>
<sequence length="135" mass="15657">MPKYYCDYCKSYLTHDTLSVRKSHLQGRNHIKKYCAYYEEKARQLGIWDLSENQFDIDLDYVYSKRPSPQKFARDQLLKAEQEKSGRKEEIKEEPLCLPPPPMPAGVPAPPSVLRFAEEDQNAIAVHMARDAPNI</sequence>
<dbReference type="PIRSF" id="PIRSF037969">
    <property type="entry name" value="U1_snRNP-C"/>
    <property type="match status" value="1"/>
</dbReference>
<keyword evidence="6" id="KW-0539">Nucleus</keyword>